<keyword evidence="3" id="KW-1185">Reference proteome</keyword>
<feature type="compositionally biased region" description="Basic and acidic residues" evidence="1">
    <location>
        <begin position="275"/>
        <end position="312"/>
    </location>
</feature>
<comment type="caution">
    <text evidence="2">The sequence shown here is derived from an EMBL/GenBank/DDBJ whole genome shotgun (WGS) entry which is preliminary data.</text>
</comment>
<reference evidence="2 3" key="1">
    <citation type="journal article" date="2015" name="Genome Biol. Evol.">
        <title>Comparative Genomics of a Bacterivorous Green Alga Reveals Evolutionary Causalities and Consequences of Phago-Mixotrophic Mode of Nutrition.</title>
        <authorList>
            <person name="Burns J.A."/>
            <person name="Paasch A."/>
            <person name="Narechania A."/>
            <person name="Kim E."/>
        </authorList>
    </citation>
    <scope>NUCLEOTIDE SEQUENCE [LARGE SCALE GENOMIC DNA]</scope>
    <source>
        <strain evidence="2 3">PLY_AMNH</strain>
    </source>
</reference>
<organism evidence="2 3">
    <name type="scientific">Cymbomonas tetramitiformis</name>
    <dbReference type="NCBI Taxonomy" id="36881"/>
    <lineage>
        <taxon>Eukaryota</taxon>
        <taxon>Viridiplantae</taxon>
        <taxon>Chlorophyta</taxon>
        <taxon>Pyramimonadophyceae</taxon>
        <taxon>Pyramimonadales</taxon>
        <taxon>Pyramimonadaceae</taxon>
        <taxon>Cymbomonas</taxon>
    </lineage>
</organism>
<sequence>MQIAAAMQNLRDEHNAALRGMKDALATELKTFMTEMAYKVSQAVAPGSAPPELLGVPMGPSRPPPPAATVGTNRPPPPAAAVGPSRPSPPAAAVGPSRPSPPGAAVGPNQPPPPAAAMVSSQPDMTSVLKFPSNASVALAQGFTLYKVVAADFFVECMRERSGNPPSNFTNRQAKPKAIMCLDWFKSMATEEEKQMFVPGAVVGVQRQMALNISCLIQDRLAEYYSEVGPVPDQLRKTNKGEDFLVSACASRRAELKDKGVTVAPDMFLQWRQEREARRQREAQEKREAEGKREAQKKCEARERREAQETSAKRQRRFN</sequence>
<gene>
    <name evidence="2" type="ORF">CYMTET_47637</name>
</gene>
<evidence type="ECO:0000256" key="1">
    <source>
        <dbReference type="SAM" id="MobiDB-lite"/>
    </source>
</evidence>
<dbReference type="EMBL" id="LGRX02033135">
    <property type="protein sequence ID" value="KAK3242692.1"/>
    <property type="molecule type" value="Genomic_DNA"/>
</dbReference>
<evidence type="ECO:0000313" key="3">
    <source>
        <dbReference type="Proteomes" id="UP001190700"/>
    </source>
</evidence>
<dbReference type="Proteomes" id="UP001190700">
    <property type="component" value="Unassembled WGS sequence"/>
</dbReference>
<evidence type="ECO:0000313" key="2">
    <source>
        <dbReference type="EMBL" id="KAK3242692.1"/>
    </source>
</evidence>
<dbReference type="AlphaFoldDB" id="A0AAE0EWI6"/>
<name>A0AAE0EWI6_9CHLO</name>
<feature type="region of interest" description="Disordered" evidence="1">
    <location>
        <begin position="275"/>
        <end position="319"/>
    </location>
</feature>
<feature type="region of interest" description="Disordered" evidence="1">
    <location>
        <begin position="51"/>
        <end position="120"/>
    </location>
</feature>
<protein>
    <submittedName>
        <fullName evidence="2">Uncharacterized protein</fullName>
    </submittedName>
</protein>
<proteinExistence type="predicted"/>
<accession>A0AAE0EWI6</accession>